<dbReference type="PRINTS" id="PR00313">
    <property type="entry name" value="CABNDNGRPT"/>
</dbReference>
<evidence type="ECO:0000256" key="10">
    <source>
        <dbReference type="ARBA" id="ARBA00022837"/>
    </source>
</evidence>
<dbReference type="GO" id="GO:0016020">
    <property type="term" value="C:membrane"/>
    <property type="evidence" value="ECO:0007669"/>
    <property type="project" value="TreeGrafter"/>
</dbReference>
<dbReference type="InterPro" id="IPR002884">
    <property type="entry name" value="P_dom"/>
</dbReference>
<dbReference type="InterPro" id="IPR008979">
    <property type="entry name" value="Galactose-bd-like_sf"/>
</dbReference>
<comment type="subcellular location">
    <subcellularLocation>
        <location evidence="2">Secreted</location>
    </subcellularLocation>
</comment>
<feature type="region of interest" description="Disordered" evidence="13">
    <location>
        <begin position="580"/>
        <end position="622"/>
    </location>
</feature>
<organism evidence="15">
    <name type="scientific">Leptolyngbya sp. NK1-12</name>
    <dbReference type="NCBI Taxonomy" id="2547451"/>
    <lineage>
        <taxon>Bacteria</taxon>
        <taxon>Bacillati</taxon>
        <taxon>Cyanobacteriota</taxon>
        <taxon>Cyanophyceae</taxon>
        <taxon>Leptolyngbyales</taxon>
        <taxon>Leptolyngbyaceae</taxon>
        <taxon>Leptolyngbya group</taxon>
        <taxon>Leptolyngbya</taxon>
    </lineage>
</organism>
<dbReference type="InterPro" id="IPR015500">
    <property type="entry name" value="Peptidase_S8_subtilisin-rel"/>
</dbReference>
<dbReference type="PANTHER" id="PTHR42884:SF14">
    <property type="entry name" value="NEUROENDOCRINE CONVERTASE 1"/>
    <property type="match status" value="1"/>
</dbReference>
<dbReference type="GO" id="GO:0004252">
    <property type="term" value="F:serine-type endopeptidase activity"/>
    <property type="evidence" value="ECO:0007669"/>
    <property type="project" value="UniProtKB-UniRule"/>
</dbReference>
<comment type="cofactor">
    <cofactor evidence="1">
        <name>Ca(2+)</name>
        <dbReference type="ChEBI" id="CHEBI:29108"/>
    </cofactor>
</comment>
<evidence type="ECO:0000256" key="5">
    <source>
        <dbReference type="ARBA" id="ARBA00022670"/>
    </source>
</evidence>
<dbReference type="Gene3D" id="3.40.50.200">
    <property type="entry name" value="Peptidase S8/S53 domain"/>
    <property type="match status" value="1"/>
</dbReference>
<evidence type="ECO:0000256" key="12">
    <source>
        <dbReference type="PROSITE-ProRule" id="PRU01240"/>
    </source>
</evidence>
<dbReference type="Pfam" id="PF00353">
    <property type="entry name" value="HemolysinCabind"/>
    <property type="match status" value="2"/>
</dbReference>
<dbReference type="PROSITE" id="PS51892">
    <property type="entry name" value="SUBTILASE"/>
    <property type="match status" value="1"/>
</dbReference>
<keyword evidence="8 12" id="KW-0378">Hydrolase</keyword>
<dbReference type="GO" id="GO:0016485">
    <property type="term" value="P:protein processing"/>
    <property type="evidence" value="ECO:0007669"/>
    <property type="project" value="TreeGrafter"/>
</dbReference>
<feature type="active site" description="Charge relay system" evidence="11 12">
    <location>
        <position position="272"/>
    </location>
</feature>
<feature type="compositionally biased region" description="Polar residues" evidence="13">
    <location>
        <begin position="586"/>
        <end position="601"/>
    </location>
</feature>
<name>A0AA96WPL9_9CYAN</name>
<dbReference type="Gene3D" id="2.60.120.260">
    <property type="entry name" value="Galactose-binding domain-like"/>
    <property type="match status" value="1"/>
</dbReference>
<dbReference type="InterPro" id="IPR022398">
    <property type="entry name" value="Peptidase_S8_His-AS"/>
</dbReference>
<keyword evidence="10" id="KW-0106">Calcium</keyword>
<sequence>MGTDPLFGQQWYLQNTGQTGGTVGVDLNVINLWQDYIGKGIKVGILDDGVQYTHPDLQPNFNTSIDFDAAQLDDDVSPGLFDDHGTAVAGIIAAAANSIGGVGIAPGATIAGLRIDFSGATGSFDQDAVALQQMVKFDVVNNSWGYIGSFTDNFLEADLAGNQTALQNAVQNGRASLGTVVVFSAGNERIEGDSANYHNHQNSRFVIAVAALNHLGKHTYYSSPGANLLVSALGGDLEDGIVTTDRLGAPGYNLLTDPYAPSDYTDNFGGTSAAAPMVSGVAALILNANPNLGYRDVQEILAYSARRTDVKNASWSINKASNWNGGGLHTSPDYGFGLVDAHAAVRLAETWTTQHSFANEERISVSRSLNQPIPDGTGSLRSSVTVNNPLELDFVEVELELSHPIVGELEIGLKSPNGTESVLVSQSSTDGSIFHPLLGPLYELKPRFTFSSSQFWGETSAGPWTLTVRDRSKGNSGMLKNWSLRLYGDKSSDDDTYIYTNEFAKLLGNPVRRILSDTAGNDTFNAAAISSDIVLNLVPGTGSLLFGNLLTIADGTIIENAVTGDGNDVIQGNDFKNDLNGGRGNDTLNGAANSDRINGSRGNDWLNGGTGNDTVSGGAGNDRLTGGQDADRFLFSTTESFQSPQLGVDTLTDFLRGTDKIVLDKTSFGLSSRAGIGFSQSNEFSSVANDNAVATSTARIVYSRSSSTLFYNANRQAEGLGPGAKFAVLLDSPRLSAADFVVQV</sequence>
<dbReference type="EMBL" id="CP053586">
    <property type="protein sequence ID" value="WNZ26721.1"/>
    <property type="molecule type" value="Genomic_DNA"/>
</dbReference>
<dbReference type="GO" id="GO:0005509">
    <property type="term" value="F:calcium ion binding"/>
    <property type="evidence" value="ECO:0007669"/>
    <property type="project" value="InterPro"/>
</dbReference>
<dbReference type="InterPro" id="IPR013858">
    <property type="entry name" value="Peptidase_M10B_C"/>
</dbReference>
<evidence type="ECO:0000259" key="14">
    <source>
        <dbReference type="PROSITE" id="PS51829"/>
    </source>
</evidence>
<keyword evidence="4" id="KW-0964">Secreted</keyword>
<evidence type="ECO:0000256" key="7">
    <source>
        <dbReference type="ARBA" id="ARBA00022737"/>
    </source>
</evidence>
<dbReference type="InterPro" id="IPR023827">
    <property type="entry name" value="Peptidase_S8_Asp-AS"/>
</dbReference>
<dbReference type="InterPro" id="IPR023828">
    <property type="entry name" value="Peptidase_S8_Ser-AS"/>
</dbReference>
<evidence type="ECO:0000256" key="13">
    <source>
        <dbReference type="SAM" id="MobiDB-lite"/>
    </source>
</evidence>
<evidence type="ECO:0000256" key="11">
    <source>
        <dbReference type="PIRSR" id="PIRSR615500-1"/>
    </source>
</evidence>
<dbReference type="PANTHER" id="PTHR42884">
    <property type="entry name" value="PROPROTEIN CONVERTASE SUBTILISIN/KEXIN-RELATED"/>
    <property type="match status" value="1"/>
</dbReference>
<dbReference type="Pfam" id="PF01483">
    <property type="entry name" value="P_proprotein"/>
    <property type="match status" value="1"/>
</dbReference>
<dbReference type="InterPro" id="IPR000209">
    <property type="entry name" value="Peptidase_S8/S53_dom"/>
</dbReference>
<keyword evidence="9 12" id="KW-0720">Serine protease</keyword>
<keyword evidence="7" id="KW-0677">Repeat</keyword>
<dbReference type="SUPFAM" id="SSF51120">
    <property type="entry name" value="beta-Roll"/>
    <property type="match status" value="1"/>
</dbReference>
<dbReference type="CDD" id="cd04059">
    <property type="entry name" value="Peptidases_S8_Protein_convertases_Kexins_Furin-like"/>
    <property type="match status" value="1"/>
</dbReference>
<dbReference type="GO" id="GO:0005737">
    <property type="term" value="C:cytoplasm"/>
    <property type="evidence" value="ECO:0007669"/>
    <property type="project" value="UniProtKB-ARBA"/>
</dbReference>
<evidence type="ECO:0000256" key="8">
    <source>
        <dbReference type="ARBA" id="ARBA00022801"/>
    </source>
</evidence>
<feature type="active site" description="Charge relay system" evidence="11 12">
    <location>
        <position position="84"/>
    </location>
</feature>
<dbReference type="AlphaFoldDB" id="A0AA96WPL9"/>
<dbReference type="Pfam" id="PF00082">
    <property type="entry name" value="Peptidase_S8"/>
    <property type="match status" value="1"/>
</dbReference>
<dbReference type="GO" id="GO:0005615">
    <property type="term" value="C:extracellular space"/>
    <property type="evidence" value="ECO:0007669"/>
    <property type="project" value="InterPro"/>
</dbReference>
<dbReference type="InterPro" id="IPR011049">
    <property type="entry name" value="Serralysin-like_metalloprot_C"/>
</dbReference>
<dbReference type="SUPFAM" id="SSF49785">
    <property type="entry name" value="Galactose-binding domain-like"/>
    <property type="match status" value="1"/>
</dbReference>
<dbReference type="InterPro" id="IPR034182">
    <property type="entry name" value="Kexin/furin"/>
</dbReference>
<proteinExistence type="inferred from homology"/>
<keyword evidence="5 12" id="KW-0645">Protease</keyword>
<keyword evidence="6" id="KW-0732">Signal</keyword>
<reference evidence="15" key="1">
    <citation type="submission" date="2020-05" db="EMBL/GenBank/DDBJ databases">
        <authorList>
            <person name="Zhu T."/>
            <person name="Keshari N."/>
            <person name="Lu X."/>
        </authorList>
    </citation>
    <scope>NUCLEOTIDE SEQUENCE</scope>
    <source>
        <strain evidence="15">NK1-12</strain>
    </source>
</reference>
<dbReference type="InterPro" id="IPR036852">
    <property type="entry name" value="Peptidase_S8/S53_dom_sf"/>
</dbReference>
<evidence type="ECO:0000256" key="4">
    <source>
        <dbReference type="ARBA" id="ARBA00022525"/>
    </source>
</evidence>
<gene>
    <name evidence="15" type="ORF">HJG54_20845</name>
</gene>
<dbReference type="PROSITE" id="PS00136">
    <property type="entry name" value="SUBTILASE_ASP"/>
    <property type="match status" value="1"/>
</dbReference>
<dbReference type="SUPFAM" id="SSF52743">
    <property type="entry name" value="Subtilisin-like"/>
    <property type="match status" value="1"/>
</dbReference>
<feature type="active site" description="Charge relay system" evidence="11 12">
    <location>
        <position position="47"/>
    </location>
</feature>
<dbReference type="GO" id="GO:0012505">
    <property type="term" value="C:endomembrane system"/>
    <property type="evidence" value="ECO:0007669"/>
    <property type="project" value="UniProtKB-ARBA"/>
</dbReference>
<evidence type="ECO:0000256" key="1">
    <source>
        <dbReference type="ARBA" id="ARBA00001913"/>
    </source>
</evidence>
<dbReference type="PROSITE" id="PS00137">
    <property type="entry name" value="SUBTILASE_HIS"/>
    <property type="match status" value="1"/>
</dbReference>
<comment type="similarity">
    <text evidence="3">Belongs to the peptidase S8 family. Furin subfamily.</text>
</comment>
<dbReference type="Gene3D" id="2.150.10.10">
    <property type="entry name" value="Serralysin-like metalloprotease, C-terminal"/>
    <property type="match status" value="1"/>
</dbReference>
<evidence type="ECO:0000256" key="6">
    <source>
        <dbReference type="ARBA" id="ARBA00022729"/>
    </source>
</evidence>
<evidence type="ECO:0000313" key="15">
    <source>
        <dbReference type="EMBL" id="WNZ26721.1"/>
    </source>
</evidence>
<accession>A0AA96WPL9</accession>
<evidence type="ECO:0000256" key="3">
    <source>
        <dbReference type="ARBA" id="ARBA00005325"/>
    </source>
</evidence>
<dbReference type="PROSITE" id="PS51829">
    <property type="entry name" value="P_HOMO_B"/>
    <property type="match status" value="1"/>
</dbReference>
<dbReference type="InterPro" id="IPR001343">
    <property type="entry name" value="Hemolysn_Ca-bd"/>
</dbReference>
<evidence type="ECO:0000256" key="9">
    <source>
        <dbReference type="ARBA" id="ARBA00022825"/>
    </source>
</evidence>
<dbReference type="PRINTS" id="PR00723">
    <property type="entry name" value="SUBTILISIN"/>
</dbReference>
<protein>
    <submittedName>
        <fullName evidence="15">S8 family serine peptidase</fullName>
    </submittedName>
</protein>
<evidence type="ECO:0000256" key="2">
    <source>
        <dbReference type="ARBA" id="ARBA00004613"/>
    </source>
</evidence>
<dbReference type="PROSITE" id="PS00138">
    <property type="entry name" value="SUBTILASE_SER"/>
    <property type="match status" value="1"/>
</dbReference>
<dbReference type="Pfam" id="PF08548">
    <property type="entry name" value="Peptidase_M10_C"/>
    <property type="match status" value="1"/>
</dbReference>
<feature type="domain" description="P/Homo B" evidence="14">
    <location>
        <begin position="346"/>
        <end position="492"/>
    </location>
</feature>